<evidence type="ECO:0000256" key="6">
    <source>
        <dbReference type="ARBA" id="ARBA00022840"/>
    </source>
</evidence>
<keyword evidence="6" id="KW-0067">ATP-binding</keyword>
<keyword evidence="5" id="KW-0418">Kinase</keyword>
<evidence type="ECO:0000256" key="1">
    <source>
        <dbReference type="ARBA" id="ARBA00012513"/>
    </source>
</evidence>
<dbReference type="GO" id="GO:0004674">
    <property type="term" value="F:protein serine/threonine kinase activity"/>
    <property type="evidence" value="ECO:0007669"/>
    <property type="project" value="UniProtKB-KW"/>
</dbReference>
<dbReference type="PANTHER" id="PTHR44899:SF7">
    <property type="entry name" value="NIMA-RELATED KINASE"/>
    <property type="match status" value="1"/>
</dbReference>
<dbReference type="InterPro" id="IPR000719">
    <property type="entry name" value="Prot_kinase_dom"/>
</dbReference>
<keyword evidence="4" id="KW-0547">Nucleotide-binding</keyword>
<accession>A0A7S0R2F9</accession>
<name>A0A7S0R2F9_9CHLO</name>
<dbReference type="PANTHER" id="PTHR44899">
    <property type="entry name" value="CAMK FAMILY PROTEIN KINASE"/>
    <property type="match status" value="1"/>
</dbReference>
<evidence type="ECO:0000256" key="8">
    <source>
        <dbReference type="ARBA" id="ARBA00048679"/>
    </source>
</evidence>
<dbReference type="SMART" id="SM00220">
    <property type="entry name" value="S_TKc"/>
    <property type="match status" value="1"/>
</dbReference>
<evidence type="ECO:0000256" key="7">
    <source>
        <dbReference type="ARBA" id="ARBA00047899"/>
    </source>
</evidence>
<dbReference type="InterPro" id="IPR008271">
    <property type="entry name" value="Ser/Thr_kinase_AS"/>
</dbReference>
<dbReference type="Gene3D" id="1.10.510.10">
    <property type="entry name" value="Transferase(Phosphotransferase) domain 1"/>
    <property type="match status" value="1"/>
</dbReference>
<dbReference type="InterPro" id="IPR011009">
    <property type="entry name" value="Kinase-like_dom_sf"/>
</dbReference>
<evidence type="ECO:0000256" key="2">
    <source>
        <dbReference type="ARBA" id="ARBA00022527"/>
    </source>
</evidence>
<dbReference type="GO" id="GO:0005524">
    <property type="term" value="F:ATP binding"/>
    <property type="evidence" value="ECO:0007669"/>
    <property type="project" value="UniProtKB-KW"/>
</dbReference>
<dbReference type="EMBL" id="HBFB01002495">
    <property type="protein sequence ID" value="CAD8665203.1"/>
    <property type="molecule type" value="Transcribed_RNA"/>
</dbReference>
<dbReference type="FunFam" id="1.10.510.10:FF:000869">
    <property type="entry name" value="Nek protein kinase"/>
    <property type="match status" value="1"/>
</dbReference>
<evidence type="ECO:0000259" key="10">
    <source>
        <dbReference type="PROSITE" id="PS50011"/>
    </source>
</evidence>
<protein>
    <recommendedName>
        <fullName evidence="1">non-specific serine/threonine protein kinase</fullName>
        <ecNumber evidence="1">2.7.11.1</ecNumber>
    </recommendedName>
</protein>
<dbReference type="Pfam" id="PF00069">
    <property type="entry name" value="Pkinase"/>
    <property type="match status" value="1"/>
</dbReference>
<comment type="catalytic activity">
    <reaction evidence="8">
        <text>L-seryl-[protein] + ATP = O-phospho-L-seryl-[protein] + ADP + H(+)</text>
        <dbReference type="Rhea" id="RHEA:17989"/>
        <dbReference type="Rhea" id="RHEA-COMP:9863"/>
        <dbReference type="Rhea" id="RHEA-COMP:11604"/>
        <dbReference type="ChEBI" id="CHEBI:15378"/>
        <dbReference type="ChEBI" id="CHEBI:29999"/>
        <dbReference type="ChEBI" id="CHEBI:30616"/>
        <dbReference type="ChEBI" id="CHEBI:83421"/>
        <dbReference type="ChEBI" id="CHEBI:456216"/>
        <dbReference type="EC" id="2.7.11.1"/>
    </reaction>
</comment>
<keyword evidence="3" id="KW-0808">Transferase</keyword>
<keyword evidence="2" id="KW-0723">Serine/threonine-protein kinase</keyword>
<reference evidence="11" key="1">
    <citation type="submission" date="2021-01" db="EMBL/GenBank/DDBJ databases">
        <authorList>
            <person name="Corre E."/>
            <person name="Pelletier E."/>
            <person name="Niang G."/>
            <person name="Scheremetjew M."/>
            <person name="Finn R."/>
            <person name="Kale V."/>
            <person name="Holt S."/>
            <person name="Cochrane G."/>
            <person name="Meng A."/>
            <person name="Brown T."/>
            <person name="Cohen L."/>
        </authorList>
    </citation>
    <scope>NUCLEOTIDE SEQUENCE</scope>
    <source>
        <strain evidence="11">SAG 11-49</strain>
    </source>
</reference>
<feature type="region of interest" description="Disordered" evidence="9">
    <location>
        <begin position="290"/>
        <end position="312"/>
    </location>
</feature>
<dbReference type="CDD" id="cd08215">
    <property type="entry name" value="STKc_Nek"/>
    <property type="match status" value="1"/>
</dbReference>
<feature type="region of interest" description="Disordered" evidence="9">
    <location>
        <begin position="460"/>
        <end position="485"/>
    </location>
</feature>
<sequence length="755" mass="81795">MQNYELQGVIGQGQYGVAHRARHRLDGQLYCIKRIPMSAKDGAADALKEVQLLSQLDHPNIIGYKESFIDKSDGALCIVTSFCEEGDLFNKIRKRAAGNQLFTEEEVMDMFVQIAAGLMHIHSKRILHRDLKTQNIFVARGGIMKLGDFGISKVLEKTDQFATTVTGTPYYMAPEICTNQPYTFKSDIWSLGCVLYELCSLKHAFAADSLLSLVYQIVRGNFPPIGAHFSPGLHALVNALLVRDAAQRPSLIEIFKIPYVADHMHRYSSQMKGDLMRMTTTRARRQQLLDKAQGGGSDRGSDVGANGGGADGLTAKERLARKKEAERAQYEMELKLAHMSLQKDRETAAQRKMAMVHGSNTGLPGAVSLPVAGSPGMEGGDMGGANAISAPAMNRMSSLKRGGEKNPWNAVDDAPAPSGRGGVTMGMDGSFVNMDTMPAHAGSMMPAGTGQRMQAGNRTLQDDYDNRPIRPGSRPGGGRPVNPGYEDDTVLMGTVAGGGNTMVNMGTVNMGGQGTINARTASANNPWALHDAAPVRQPSPPNVVGGFKFGITNPGQMPALPVFPAPANRNQTPSPIRSQSPPVADKVKFGISSDSRPRGSFEYVVKDANAQRGYDDYDEGGDEYPDDFEDYSPADDQDTINQKVKILSQMEDLERSGPEGWGVDDTALAQVRDKVGAGTKSSKAQALRDKCQAALGVHFAQVYAYLRQTRNLADSGQVDEVVVQRHLSDLVGGDRALIQGCFLVDQLVFQEMMYR</sequence>
<evidence type="ECO:0000256" key="5">
    <source>
        <dbReference type="ARBA" id="ARBA00022777"/>
    </source>
</evidence>
<evidence type="ECO:0000256" key="3">
    <source>
        <dbReference type="ARBA" id="ARBA00022679"/>
    </source>
</evidence>
<proteinExistence type="predicted"/>
<dbReference type="PROSITE" id="PS00108">
    <property type="entry name" value="PROTEIN_KINASE_ST"/>
    <property type="match status" value="1"/>
</dbReference>
<dbReference type="AlphaFoldDB" id="A0A7S0R2F9"/>
<evidence type="ECO:0000256" key="9">
    <source>
        <dbReference type="SAM" id="MobiDB-lite"/>
    </source>
</evidence>
<feature type="region of interest" description="Disordered" evidence="9">
    <location>
        <begin position="399"/>
        <end position="418"/>
    </location>
</feature>
<dbReference type="SUPFAM" id="SSF56112">
    <property type="entry name" value="Protein kinase-like (PK-like)"/>
    <property type="match status" value="1"/>
</dbReference>
<gene>
    <name evidence="11" type="ORF">CLEI1391_LOCUS1264</name>
</gene>
<dbReference type="EC" id="2.7.11.1" evidence="1"/>
<comment type="catalytic activity">
    <reaction evidence="7">
        <text>L-threonyl-[protein] + ATP = O-phospho-L-threonyl-[protein] + ADP + H(+)</text>
        <dbReference type="Rhea" id="RHEA:46608"/>
        <dbReference type="Rhea" id="RHEA-COMP:11060"/>
        <dbReference type="Rhea" id="RHEA-COMP:11605"/>
        <dbReference type="ChEBI" id="CHEBI:15378"/>
        <dbReference type="ChEBI" id="CHEBI:30013"/>
        <dbReference type="ChEBI" id="CHEBI:30616"/>
        <dbReference type="ChEBI" id="CHEBI:61977"/>
        <dbReference type="ChEBI" id="CHEBI:456216"/>
        <dbReference type="EC" id="2.7.11.1"/>
    </reaction>
</comment>
<feature type="domain" description="Protein kinase" evidence="10">
    <location>
        <begin position="4"/>
        <end position="260"/>
    </location>
</feature>
<dbReference type="PROSITE" id="PS50011">
    <property type="entry name" value="PROTEIN_KINASE_DOM"/>
    <property type="match status" value="1"/>
</dbReference>
<evidence type="ECO:0000256" key="4">
    <source>
        <dbReference type="ARBA" id="ARBA00022741"/>
    </source>
</evidence>
<organism evidence="11">
    <name type="scientific">Chlamydomonas leiostraca</name>
    <dbReference type="NCBI Taxonomy" id="1034604"/>
    <lineage>
        <taxon>Eukaryota</taxon>
        <taxon>Viridiplantae</taxon>
        <taxon>Chlorophyta</taxon>
        <taxon>core chlorophytes</taxon>
        <taxon>Chlorophyceae</taxon>
        <taxon>CS clade</taxon>
        <taxon>Chlamydomonadales</taxon>
        <taxon>Chlamydomonadaceae</taxon>
        <taxon>Chlamydomonas</taxon>
    </lineage>
</organism>
<evidence type="ECO:0000313" key="11">
    <source>
        <dbReference type="EMBL" id="CAD8665203.1"/>
    </source>
</evidence>
<dbReference type="InterPro" id="IPR051131">
    <property type="entry name" value="NEK_Ser/Thr_kinase_NIMA"/>
</dbReference>